<dbReference type="Proteomes" id="UP000035963">
    <property type="component" value="Unassembled WGS sequence"/>
</dbReference>
<sequence length="135" mass="14449">MKNTAVATLWVETCFVLIGDIGAAMIADTSLKCPWRPRIERGDKEVDHDPDLRRGGAIRRANQVYAAQIRSAGVECDPLQFASPDCVGNDELGFVEDPETGDGNCDESVAVIGQHGSLYGNALVAFLAEPPFLGS</sequence>
<dbReference type="AlphaFoldDB" id="A0A0J1D347"/>
<dbReference type="EMBL" id="AEJF01000053">
    <property type="protein sequence ID" value="KLU27135.1"/>
    <property type="molecule type" value="Genomic_DNA"/>
</dbReference>
<organism evidence="1 2">
    <name type="scientific">Caballeronia mineralivorans PML1(12)</name>
    <dbReference type="NCBI Taxonomy" id="908627"/>
    <lineage>
        <taxon>Bacteria</taxon>
        <taxon>Pseudomonadati</taxon>
        <taxon>Pseudomonadota</taxon>
        <taxon>Betaproteobacteria</taxon>
        <taxon>Burkholderiales</taxon>
        <taxon>Burkholderiaceae</taxon>
        <taxon>Caballeronia</taxon>
    </lineage>
</organism>
<keyword evidence="2" id="KW-1185">Reference proteome</keyword>
<evidence type="ECO:0000313" key="1">
    <source>
        <dbReference type="EMBL" id="KLU27135.1"/>
    </source>
</evidence>
<gene>
    <name evidence="1" type="ORF">EOS_06080</name>
</gene>
<proteinExistence type="predicted"/>
<comment type="caution">
    <text evidence="1">The sequence shown here is derived from an EMBL/GenBank/DDBJ whole genome shotgun (WGS) entry which is preliminary data.</text>
</comment>
<reference evidence="1 2" key="1">
    <citation type="journal article" date="2015" name="Genome Announc.">
        <title>Draft Genome Sequence of Burkholderia sp. Strain PML1(12), an Ectomycorrhizosphere-Inhabiting Bacterium with Effective Mineral-Weathering Ability.</title>
        <authorList>
            <person name="Uroz S."/>
            <person name="Oger P."/>
        </authorList>
    </citation>
    <scope>NUCLEOTIDE SEQUENCE [LARGE SCALE GENOMIC DNA]</scope>
    <source>
        <strain evidence="2">PML1(12)</strain>
    </source>
</reference>
<protein>
    <submittedName>
        <fullName evidence="1">Uncharacterized protein</fullName>
    </submittedName>
</protein>
<accession>A0A0J1D347</accession>
<name>A0A0J1D347_9BURK</name>
<evidence type="ECO:0000313" key="2">
    <source>
        <dbReference type="Proteomes" id="UP000035963"/>
    </source>
</evidence>